<protein>
    <submittedName>
        <fullName evidence="2">Putative oxidoreductase</fullName>
        <ecNumber evidence="2">1.-.-.-</ecNumber>
    </submittedName>
</protein>
<dbReference type="Gene3D" id="3.40.50.720">
    <property type="entry name" value="NAD(P)-binding Rossmann-like Domain"/>
    <property type="match status" value="1"/>
</dbReference>
<dbReference type="InterPro" id="IPR000683">
    <property type="entry name" value="Gfo/Idh/MocA-like_OxRdtase_N"/>
</dbReference>
<dbReference type="PANTHER" id="PTHR43708:SF7">
    <property type="entry name" value="OXIDOREDUCTASE"/>
    <property type="match status" value="1"/>
</dbReference>
<dbReference type="AlphaFoldDB" id="A0A3S4KPI5"/>
<keyword evidence="2" id="KW-0560">Oxidoreductase</keyword>
<dbReference type="Proteomes" id="UP000271797">
    <property type="component" value="Chromosome"/>
</dbReference>
<dbReference type="PANTHER" id="PTHR43708">
    <property type="entry name" value="CONSERVED EXPRESSED OXIDOREDUCTASE (EUROFUNG)"/>
    <property type="match status" value="1"/>
</dbReference>
<gene>
    <name evidence="2" type="primary">yhhX_2</name>
    <name evidence="2" type="ORF">NCTC9044_01521</name>
</gene>
<dbReference type="SUPFAM" id="SSF51735">
    <property type="entry name" value="NAD(P)-binding Rossmann-fold domains"/>
    <property type="match status" value="1"/>
</dbReference>
<dbReference type="EMBL" id="LR134238">
    <property type="protein sequence ID" value="VED08813.1"/>
    <property type="molecule type" value="Genomic_DNA"/>
</dbReference>
<dbReference type="GO" id="GO:0000166">
    <property type="term" value="F:nucleotide binding"/>
    <property type="evidence" value="ECO:0007669"/>
    <property type="project" value="InterPro"/>
</dbReference>
<dbReference type="GO" id="GO:0016491">
    <property type="term" value="F:oxidoreductase activity"/>
    <property type="evidence" value="ECO:0007669"/>
    <property type="project" value="UniProtKB-KW"/>
</dbReference>
<dbReference type="EC" id="1.-.-.-" evidence="2"/>
<sequence>MVINCAFIGFGKSTTRYHLPYVLNRKDSWHVAHIFRRHAKPEEQAPIYSHIHFTSDLDEVLNDPDVKLVVVCTHADSHFEYAKRALEAGKNVLVEKTVHPDACAGEGAVCVGEKQRADRHAVSESSL</sequence>
<evidence type="ECO:0000313" key="2">
    <source>
        <dbReference type="EMBL" id="VED08813.1"/>
    </source>
</evidence>
<dbReference type="Pfam" id="PF01408">
    <property type="entry name" value="GFO_IDH_MocA"/>
    <property type="match status" value="1"/>
</dbReference>
<dbReference type="InterPro" id="IPR051317">
    <property type="entry name" value="Gfo/Idh/MocA_oxidoreduct"/>
</dbReference>
<evidence type="ECO:0000259" key="1">
    <source>
        <dbReference type="Pfam" id="PF01408"/>
    </source>
</evidence>
<dbReference type="InterPro" id="IPR036291">
    <property type="entry name" value="NAD(P)-bd_dom_sf"/>
</dbReference>
<name>A0A3S4KPI5_ECOLX</name>
<proteinExistence type="predicted"/>
<evidence type="ECO:0000313" key="3">
    <source>
        <dbReference type="Proteomes" id="UP000271797"/>
    </source>
</evidence>
<accession>A0A3S4KPI5</accession>
<reference evidence="2 3" key="1">
    <citation type="submission" date="2018-12" db="EMBL/GenBank/DDBJ databases">
        <authorList>
            <consortium name="Pathogen Informatics"/>
        </authorList>
    </citation>
    <scope>NUCLEOTIDE SEQUENCE [LARGE SCALE GENOMIC DNA]</scope>
    <source>
        <strain evidence="2 3">NCTC9044</strain>
    </source>
</reference>
<organism evidence="2 3">
    <name type="scientific">Escherichia coli</name>
    <dbReference type="NCBI Taxonomy" id="562"/>
    <lineage>
        <taxon>Bacteria</taxon>
        <taxon>Pseudomonadati</taxon>
        <taxon>Pseudomonadota</taxon>
        <taxon>Gammaproteobacteria</taxon>
        <taxon>Enterobacterales</taxon>
        <taxon>Enterobacteriaceae</taxon>
        <taxon>Escherichia</taxon>
    </lineage>
</organism>
<feature type="domain" description="Gfo/Idh/MocA-like oxidoreductase N-terminal" evidence="1">
    <location>
        <begin position="3"/>
        <end position="97"/>
    </location>
</feature>